<dbReference type="PROSITE" id="PS50979">
    <property type="entry name" value="BC"/>
    <property type="match status" value="1"/>
</dbReference>
<dbReference type="InterPro" id="IPR005482">
    <property type="entry name" value="Biotin_COase_C"/>
</dbReference>
<keyword evidence="1" id="KW-0436">Ligase</keyword>
<evidence type="ECO:0000259" key="4">
    <source>
        <dbReference type="PROSITE" id="PS50979"/>
    </source>
</evidence>
<dbReference type="Gene3D" id="3.30.470.20">
    <property type="entry name" value="ATP-grasp fold, B domain"/>
    <property type="match status" value="1"/>
</dbReference>
<dbReference type="GO" id="GO:0006094">
    <property type="term" value="P:gluconeogenesis"/>
    <property type="evidence" value="ECO:0007669"/>
    <property type="project" value="TreeGrafter"/>
</dbReference>
<sequence length="204" mass="23156">MNNEAKMAISRAIEDDEGMADRKSVQLLQGEIDWSINSNHTSQRENTARAWTFSREYHGEPTSYAMQCRVTTENPALDFRPDTGTIDVFRMPAGFGIRLGDGPGFPGAKDYPPLRQTLWRPIFSLLVKITAKARNRKEAVAKLKRALREFRVRGVTTNKSFLLNMLNNEEFMNGEITTGFIAANPDLMLPLKEKDRAQKLLAYM</sequence>
<dbReference type="GO" id="GO:0005737">
    <property type="term" value="C:cytoplasm"/>
    <property type="evidence" value="ECO:0007669"/>
    <property type="project" value="TreeGrafter"/>
</dbReference>
<proteinExistence type="predicted"/>
<dbReference type="PANTHER" id="PTHR43778:SF2">
    <property type="entry name" value="PYRUVATE CARBOXYLASE, MITOCHONDRIAL"/>
    <property type="match status" value="1"/>
</dbReference>
<reference evidence="5 6" key="1">
    <citation type="journal article" date="2012" name="Genome Biol.">
        <title>Genome and low-iron response of an oceanic diatom adapted to chronic iron limitation.</title>
        <authorList>
            <person name="Lommer M."/>
            <person name="Specht M."/>
            <person name="Roy A.S."/>
            <person name="Kraemer L."/>
            <person name="Andreson R."/>
            <person name="Gutowska M.A."/>
            <person name="Wolf J."/>
            <person name="Bergner S.V."/>
            <person name="Schilhabel M.B."/>
            <person name="Klostermeier U.C."/>
            <person name="Beiko R.G."/>
            <person name="Rosenstiel P."/>
            <person name="Hippler M."/>
            <person name="Laroche J."/>
        </authorList>
    </citation>
    <scope>NUCLEOTIDE SEQUENCE [LARGE SCALE GENOMIC DNA]</scope>
    <source>
        <strain evidence="5 6">CCMP1005</strain>
    </source>
</reference>
<dbReference type="EMBL" id="AGNL01002209">
    <property type="protein sequence ID" value="EJK76398.1"/>
    <property type="molecule type" value="Genomic_DNA"/>
</dbReference>
<organism evidence="5 6">
    <name type="scientific">Thalassiosira oceanica</name>
    <name type="common">Marine diatom</name>
    <dbReference type="NCBI Taxonomy" id="159749"/>
    <lineage>
        <taxon>Eukaryota</taxon>
        <taxon>Sar</taxon>
        <taxon>Stramenopiles</taxon>
        <taxon>Ochrophyta</taxon>
        <taxon>Bacillariophyta</taxon>
        <taxon>Coscinodiscophyceae</taxon>
        <taxon>Thalassiosirophycidae</taxon>
        <taxon>Thalassiosirales</taxon>
        <taxon>Thalassiosiraceae</taxon>
        <taxon>Thalassiosira</taxon>
    </lineage>
</organism>
<keyword evidence="3" id="KW-0067">ATP-binding</keyword>
<evidence type="ECO:0000256" key="3">
    <source>
        <dbReference type="ARBA" id="ARBA00022840"/>
    </source>
</evidence>
<evidence type="ECO:0000313" key="5">
    <source>
        <dbReference type="EMBL" id="EJK76398.1"/>
    </source>
</evidence>
<evidence type="ECO:0000256" key="1">
    <source>
        <dbReference type="ARBA" id="ARBA00022598"/>
    </source>
</evidence>
<dbReference type="eggNOG" id="KOG0369">
    <property type="taxonomic scope" value="Eukaryota"/>
</dbReference>
<dbReference type="AlphaFoldDB" id="K0TCD8"/>
<keyword evidence="6" id="KW-1185">Reference proteome</keyword>
<comment type="caution">
    <text evidence="5">The sequence shown here is derived from an EMBL/GenBank/DDBJ whole genome shotgun (WGS) entry which is preliminary data.</text>
</comment>
<dbReference type="InterPro" id="IPR011054">
    <property type="entry name" value="Rudment_hybrid_motif"/>
</dbReference>
<accession>K0TCD8</accession>
<gene>
    <name evidence="5" type="ORF">THAOC_01842</name>
</gene>
<dbReference type="SUPFAM" id="SSF51246">
    <property type="entry name" value="Rudiment single hybrid motif"/>
    <property type="match status" value="1"/>
</dbReference>
<keyword evidence="2" id="KW-0547">Nucleotide-binding</keyword>
<dbReference type="SMART" id="SM00878">
    <property type="entry name" value="Biotin_carb_C"/>
    <property type="match status" value="1"/>
</dbReference>
<dbReference type="InterPro" id="IPR011764">
    <property type="entry name" value="Biotin_carboxylation_dom"/>
</dbReference>
<evidence type="ECO:0000256" key="2">
    <source>
        <dbReference type="ARBA" id="ARBA00022741"/>
    </source>
</evidence>
<dbReference type="OrthoDB" id="196847at2759"/>
<dbReference type="InterPro" id="IPR055268">
    <property type="entry name" value="PCB-like"/>
</dbReference>
<dbReference type="PANTHER" id="PTHR43778">
    <property type="entry name" value="PYRUVATE CARBOXYLASE"/>
    <property type="match status" value="1"/>
</dbReference>
<feature type="domain" description="Biotin carboxylation" evidence="4">
    <location>
        <begin position="1"/>
        <end position="186"/>
    </location>
</feature>
<dbReference type="GO" id="GO:0005524">
    <property type="term" value="F:ATP binding"/>
    <property type="evidence" value="ECO:0007669"/>
    <property type="project" value="UniProtKB-KW"/>
</dbReference>
<evidence type="ECO:0000313" key="6">
    <source>
        <dbReference type="Proteomes" id="UP000266841"/>
    </source>
</evidence>
<dbReference type="GO" id="GO:0004736">
    <property type="term" value="F:pyruvate carboxylase activity"/>
    <property type="evidence" value="ECO:0007669"/>
    <property type="project" value="TreeGrafter"/>
</dbReference>
<name>K0TCD8_THAOC</name>
<dbReference type="Proteomes" id="UP000266841">
    <property type="component" value="Unassembled WGS sequence"/>
</dbReference>
<dbReference type="Pfam" id="PF02785">
    <property type="entry name" value="Biotin_carb_C"/>
    <property type="match status" value="1"/>
</dbReference>
<protein>
    <recommendedName>
        <fullName evidence="4">Biotin carboxylation domain-containing protein</fullName>
    </recommendedName>
</protein>